<evidence type="ECO:0000256" key="1">
    <source>
        <dbReference type="ARBA" id="ARBA00004141"/>
    </source>
</evidence>
<comment type="similarity">
    <text evidence="2">Belongs to the peptidase S54 family.</text>
</comment>
<evidence type="ECO:0000256" key="4">
    <source>
        <dbReference type="ARBA" id="ARBA00022692"/>
    </source>
</evidence>
<comment type="subcellular location">
    <subcellularLocation>
        <location evidence="1">Membrane</location>
        <topology evidence="1">Multi-pass membrane protein</topology>
    </subcellularLocation>
</comment>
<evidence type="ECO:0000313" key="12">
    <source>
        <dbReference type="Proteomes" id="UP001177140"/>
    </source>
</evidence>
<keyword evidence="3" id="KW-0645">Protease</keyword>
<feature type="transmembrane region" description="Helical" evidence="9">
    <location>
        <begin position="269"/>
        <end position="287"/>
    </location>
</feature>
<evidence type="ECO:0000256" key="9">
    <source>
        <dbReference type="SAM" id="Phobius"/>
    </source>
</evidence>
<feature type="transmembrane region" description="Helical" evidence="9">
    <location>
        <begin position="126"/>
        <end position="145"/>
    </location>
</feature>
<dbReference type="Gene3D" id="1.20.1540.10">
    <property type="entry name" value="Rhomboid-like"/>
    <property type="match status" value="1"/>
</dbReference>
<feature type="transmembrane region" description="Helical" evidence="9">
    <location>
        <begin position="204"/>
        <end position="222"/>
    </location>
</feature>
<evidence type="ECO:0000256" key="3">
    <source>
        <dbReference type="ARBA" id="ARBA00022670"/>
    </source>
</evidence>
<keyword evidence="8 9" id="KW-0472">Membrane</keyword>
<comment type="caution">
    <text evidence="11">The sequence shown here is derived from an EMBL/GenBank/DDBJ whole genome shotgun (WGS) entry which is preliminary data.</text>
</comment>
<evidence type="ECO:0000256" key="2">
    <source>
        <dbReference type="ARBA" id="ARBA00009045"/>
    </source>
</evidence>
<protein>
    <recommendedName>
        <fullName evidence="10">Peptidase S54 rhomboid domain-containing protein</fullName>
    </recommendedName>
</protein>
<dbReference type="PANTHER" id="PTHR43731:SF14">
    <property type="entry name" value="PRESENILIN-ASSOCIATED RHOMBOID-LIKE PROTEIN, MITOCHONDRIAL"/>
    <property type="match status" value="1"/>
</dbReference>
<feature type="domain" description="Peptidase S54 rhomboid" evidence="10">
    <location>
        <begin position="164"/>
        <end position="316"/>
    </location>
</feature>
<keyword evidence="4 9" id="KW-0812">Transmembrane</keyword>
<dbReference type="SUPFAM" id="SSF144091">
    <property type="entry name" value="Rhomboid-like"/>
    <property type="match status" value="1"/>
</dbReference>
<keyword evidence="6" id="KW-0809">Transit peptide</keyword>
<gene>
    <name evidence="11" type="ORF">MKW94_006718</name>
</gene>
<evidence type="ECO:0000256" key="7">
    <source>
        <dbReference type="ARBA" id="ARBA00022989"/>
    </source>
</evidence>
<dbReference type="InterPro" id="IPR022764">
    <property type="entry name" value="Peptidase_S54_rhomboid_dom"/>
</dbReference>
<evidence type="ECO:0000256" key="5">
    <source>
        <dbReference type="ARBA" id="ARBA00022801"/>
    </source>
</evidence>
<evidence type="ECO:0000313" key="11">
    <source>
        <dbReference type="EMBL" id="MCL7033184.1"/>
    </source>
</evidence>
<dbReference type="Pfam" id="PF01694">
    <property type="entry name" value="Rhomboid"/>
    <property type="match status" value="1"/>
</dbReference>
<dbReference type="GO" id="GO:0016020">
    <property type="term" value="C:membrane"/>
    <property type="evidence" value="ECO:0007669"/>
    <property type="project" value="UniProtKB-SubCell"/>
</dbReference>
<evidence type="ECO:0000256" key="6">
    <source>
        <dbReference type="ARBA" id="ARBA00022946"/>
    </source>
</evidence>
<proteinExistence type="inferred from homology"/>
<dbReference type="AlphaFoldDB" id="A0AA41V6Y4"/>
<keyword evidence="12" id="KW-1185">Reference proteome</keyword>
<evidence type="ECO:0000256" key="8">
    <source>
        <dbReference type="ARBA" id="ARBA00023136"/>
    </source>
</evidence>
<feature type="transmembrane region" description="Helical" evidence="9">
    <location>
        <begin position="243"/>
        <end position="263"/>
    </location>
</feature>
<dbReference type="FunFam" id="1.20.1540.10:FF:000018">
    <property type="entry name" value="RHOMBOID-like protein 12, mitochondrial"/>
    <property type="match status" value="1"/>
</dbReference>
<dbReference type="GO" id="GO:0004252">
    <property type="term" value="F:serine-type endopeptidase activity"/>
    <property type="evidence" value="ECO:0007669"/>
    <property type="project" value="InterPro"/>
</dbReference>
<dbReference type="InterPro" id="IPR035952">
    <property type="entry name" value="Rhomboid-like_sf"/>
</dbReference>
<dbReference type="GO" id="GO:0006508">
    <property type="term" value="P:proteolysis"/>
    <property type="evidence" value="ECO:0007669"/>
    <property type="project" value="UniProtKB-KW"/>
</dbReference>
<accession>A0AA41V6Y4</accession>
<dbReference type="EMBL" id="JAJJMA010131461">
    <property type="protein sequence ID" value="MCL7033184.1"/>
    <property type="molecule type" value="Genomic_DNA"/>
</dbReference>
<organism evidence="11 12">
    <name type="scientific">Papaver nudicaule</name>
    <name type="common">Iceland poppy</name>
    <dbReference type="NCBI Taxonomy" id="74823"/>
    <lineage>
        <taxon>Eukaryota</taxon>
        <taxon>Viridiplantae</taxon>
        <taxon>Streptophyta</taxon>
        <taxon>Embryophyta</taxon>
        <taxon>Tracheophyta</taxon>
        <taxon>Spermatophyta</taxon>
        <taxon>Magnoliopsida</taxon>
        <taxon>Ranunculales</taxon>
        <taxon>Papaveraceae</taxon>
        <taxon>Papaveroideae</taxon>
        <taxon>Papaver</taxon>
    </lineage>
</organism>
<keyword evidence="5" id="KW-0378">Hydrolase</keyword>
<evidence type="ECO:0000259" key="10">
    <source>
        <dbReference type="Pfam" id="PF01694"/>
    </source>
</evidence>
<sequence length="326" mass="36294">MQKSLKSLSKILRNSNPFHKESLTTATTINSLTSKPPSSPHSLIKTYFFSTTTTPLKSNNPVSHLVVRGQNNNTLWKNSQTFTNGRILFAKSSHFYVNRPKFGSTHGYFTLSRRSPRSSWFPSAKGVLWGLIGTNVAVFMLWRVADRQFMKENFMISVDNFKSGRVHTMLTSAFSQMDIEHLFSNMLGLYFFGKSIGQLFGPQFLLKLYLAGAIGGSIFYLAHHAFMDPVKHSSSWFYVDPSSIPGLGASGAVNAIVLLEIFLFPKAILYVNFFIPVPAILLGAMIIGKDLYRMQQQDGHISGEAHLGGATVAAIAWAGIKRGWWV</sequence>
<dbReference type="PANTHER" id="PTHR43731">
    <property type="entry name" value="RHOMBOID PROTEASE"/>
    <property type="match status" value="1"/>
</dbReference>
<keyword evidence="7 9" id="KW-1133">Transmembrane helix</keyword>
<dbReference type="InterPro" id="IPR050925">
    <property type="entry name" value="Rhomboid_protease_S54"/>
</dbReference>
<reference evidence="11" key="1">
    <citation type="submission" date="2022-03" db="EMBL/GenBank/DDBJ databases">
        <title>A functionally conserved STORR gene fusion in Papaver species that diverged 16.8 million years ago.</title>
        <authorList>
            <person name="Catania T."/>
        </authorList>
    </citation>
    <scope>NUCLEOTIDE SEQUENCE</scope>
    <source>
        <strain evidence="11">S-191538</strain>
    </source>
</reference>
<name>A0AA41V6Y4_PAPNU</name>
<dbReference type="Proteomes" id="UP001177140">
    <property type="component" value="Unassembled WGS sequence"/>
</dbReference>